<dbReference type="AlphaFoldDB" id="A0A9E7A3S3"/>
<evidence type="ECO:0000313" key="1">
    <source>
        <dbReference type="EMBL" id="UOK70159.1"/>
    </source>
</evidence>
<name>A0A9E7A3S3_9HYPH</name>
<dbReference type="Proteomes" id="UP000831684">
    <property type="component" value="Chromosome"/>
</dbReference>
<proteinExistence type="predicted"/>
<reference evidence="1" key="1">
    <citation type="submission" date="2021-09" db="EMBL/GenBank/DDBJ databases">
        <title>Network and meta-omics reveal the key degrader and cooperation patterns in an efficient 1,4-dioxane-degrading microbial community.</title>
        <authorList>
            <person name="Dai C."/>
        </authorList>
    </citation>
    <scope>NUCLEOTIDE SEQUENCE</scope>
    <source>
        <strain evidence="1">ZM13</strain>
    </source>
</reference>
<gene>
    <name evidence="1" type="ORF">K9D25_15680</name>
</gene>
<accession>A0A9E7A3S3</accession>
<sequence>MSKNSRRHRRAYVAGAHTGIARLRAVIAPLLPADARPALEKMAANVTAEFPMPPVWRHDKAPADKAGG</sequence>
<dbReference type="KEGG" id="apol:K9D25_15680"/>
<dbReference type="RefSeq" id="WP_244376563.1">
    <property type="nucleotide sequence ID" value="NZ_CP083239.1"/>
</dbReference>
<organism evidence="1 2">
    <name type="scientific">Ancylobacter polymorphus</name>
    <dbReference type="NCBI Taxonomy" id="223390"/>
    <lineage>
        <taxon>Bacteria</taxon>
        <taxon>Pseudomonadati</taxon>
        <taxon>Pseudomonadota</taxon>
        <taxon>Alphaproteobacteria</taxon>
        <taxon>Hyphomicrobiales</taxon>
        <taxon>Xanthobacteraceae</taxon>
        <taxon>Ancylobacter</taxon>
    </lineage>
</organism>
<dbReference type="EMBL" id="CP083239">
    <property type="protein sequence ID" value="UOK70159.1"/>
    <property type="molecule type" value="Genomic_DNA"/>
</dbReference>
<evidence type="ECO:0000313" key="2">
    <source>
        <dbReference type="Proteomes" id="UP000831684"/>
    </source>
</evidence>
<protein>
    <submittedName>
        <fullName evidence="1">Uncharacterized protein</fullName>
    </submittedName>
</protein>